<evidence type="ECO:0000256" key="3">
    <source>
        <dbReference type="ARBA" id="ARBA00013229"/>
    </source>
</evidence>
<dbReference type="Proteomes" id="UP000017836">
    <property type="component" value="Unassembled WGS sequence"/>
</dbReference>
<dbReference type="InterPro" id="IPR033131">
    <property type="entry name" value="Pectinesterase_Asp_AS"/>
</dbReference>
<evidence type="ECO:0000256" key="6">
    <source>
        <dbReference type="ARBA" id="ARBA00023180"/>
    </source>
</evidence>
<dbReference type="STRING" id="13333.W1NNT4"/>
<dbReference type="PANTHER" id="PTHR31321:SF98">
    <property type="entry name" value="PECTINESTERASE 67-RELATED"/>
    <property type="match status" value="1"/>
</dbReference>
<dbReference type="OMA" id="TWAQANH"/>
<comment type="pathway">
    <text evidence="1 10">Glycan metabolism; pectin degradation; 2-dehydro-3-deoxy-D-gluconate from pectin: step 1/5.</text>
</comment>
<evidence type="ECO:0000256" key="1">
    <source>
        <dbReference type="ARBA" id="ARBA00005184"/>
    </source>
</evidence>
<feature type="active site" evidence="9">
    <location>
        <position position="234"/>
    </location>
</feature>
<sequence length="379" mass="41882">MWDPHLNPLVAGKTRLKIFLLPIPDFPGELAGDMQSFKAVSVLLLAVLVAGNCGFPAKGDSEKKRVIDSPLLSSKIPSSHTIKVDLDGDGDFKSVQEAVDSVPEGNSDWVTIHVRAGVYREKVIIPEKKPYIFLRGNGKGKTWIVWNDSGAKNETSESATFAVYAPNFIAWGISFKNDAAVGTAGTPFNQSVAALVGGDKSAFYHCGFYSSHNTLFDYKGRHFYESCYIQGSIDFIFGRGQSLFLSNEVFVLAEKRSKIHGSITSQNRQGPDETSGFVFLKGRVYGVGYVYLGRVRSAHARVIFAKTYLSKTIVPEGWSSWSFDGSPNPDKLLYGEYKCHGPGSDRTFRATWSRQLNDTEVAPFLGIKFINGKEWLPIY</sequence>
<dbReference type="FunFam" id="2.160.20.10:FF:000013">
    <property type="entry name" value="Pectinesterase"/>
    <property type="match status" value="1"/>
</dbReference>
<evidence type="ECO:0000256" key="8">
    <source>
        <dbReference type="ARBA" id="ARBA00057335"/>
    </source>
</evidence>
<proteinExistence type="inferred from homology"/>
<dbReference type="GO" id="GO:0030599">
    <property type="term" value="F:pectinesterase activity"/>
    <property type="evidence" value="ECO:0000318"/>
    <property type="project" value="GO_Central"/>
</dbReference>
<dbReference type="InterPro" id="IPR011050">
    <property type="entry name" value="Pectin_lyase_fold/virulence"/>
</dbReference>
<feature type="domain" description="Pectinesterase catalytic" evidence="11">
    <location>
        <begin position="83"/>
        <end position="372"/>
    </location>
</feature>
<dbReference type="Pfam" id="PF01095">
    <property type="entry name" value="Pectinesterase"/>
    <property type="match status" value="1"/>
</dbReference>
<gene>
    <name evidence="12" type="ORF">AMTR_s00123p00050980</name>
</gene>
<evidence type="ECO:0000256" key="4">
    <source>
        <dbReference type="ARBA" id="ARBA00022801"/>
    </source>
</evidence>
<comment type="catalytic activity">
    <reaction evidence="7 10">
        <text>[(1-&gt;4)-alpha-D-galacturonosyl methyl ester](n) + n H2O = [(1-&gt;4)-alpha-D-galacturonosyl](n) + n methanol + n H(+)</text>
        <dbReference type="Rhea" id="RHEA:22380"/>
        <dbReference type="Rhea" id="RHEA-COMP:14570"/>
        <dbReference type="Rhea" id="RHEA-COMP:14573"/>
        <dbReference type="ChEBI" id="CHEBI:15377"/>
        <dbReference type="ChEBI" id="CHEBI:15378"/>
        <dbReference type="ChEBI" id="CHEBI:17790"/>
        <dbReference type="ChEBI" id="CHEBI:140522"/>
        <dbReference type="ChEBI" id="CHEBI:140523"/>
        <dbReference type="EC" id="3.1.1.11"/>
    </reaction>
</comment>
<evidence type="ECO:0000256" key="10">
    <source>
        <dbReference type="RuleBase" id="RU000589"/>
    </source>
</evidence>
<dbReference type="GO" id="GO:0045490">
    <property type="term" value="P:pectin catabolic process"/>
    <property type="evidence" value="ECO:0000318"/>
    <property type="project" value="GO_Central"/>
</dbReference>
<dbReference type="EMBL" id="KI396296">
    <property type="protein sequence ID" value="ERM97506.1"/>
    <property type="molecule type" value="Genomic_DNA"/>
</dbReference>
<dbReference type="SUPFAM" id="SSF51126">
    <property type="entry name" value="Pectin lyase-like"/>
    <property type="match status" value="1"/>
</dbReference>
<comment type="similarity">
    <text evidence="2">Belongs to the pectinesterase family.</text>
</comment>
<evidence type="ECO:0000256" key="7">
    <source>
        <dbReference type="ARBA" id="ARBA00047928"/>
    </source>
</evidence>
<keyword evidence="5 10" id="KW-0063">Aspartyl esterase</keyword>
<organism evidence="12 13">
    <name type="scientific">Amborella trichopoda</name>
    <dbReference type="NCBI Taxonomy" id="13333"/>
    <lineage>
        <taxon>Eukaryota</taxon>
        <taxon>Viridiplantae</taxon>
        <taxon>Streptophyta</taxon>
        <taxon>Embryophyta</taxon>
        <taxon>Tracheophyta</taxon>
        <taxon>Spermatophyta</taxon>
        <taxon>Magnoliopsida</taxon>
        <taxon>Amborellales</taxon>
        <taxon>Amborellaceae</taxon>
        <taxon>Amborella</taxon>
    </lineage>
</organism>
<evidence type="ECO:0000256" key="9">
    <source>
        <dbReference type="PROSITE-ProRule" id="PRU10040"/>
    </source>
</evidence>
<dbReference type="InterPro" id="IPR012334">
    <property type="entry name" value="Pectin_lyas_fold"/>
</dbReference>
<comment type="function">
    <text evidence="8">Acts in the modification of cell walls via demethylesterification of cell wall pectin.</text>
</comment>
<evidence type="ECO:0000313" key="12">
    <source>
        <dbReference type="EMBL" id="ERM97506.1"/>
    </source>
</evidence>
<dbReference type="UniPathway" id="UPA00545">
    <property type="reaction ID" value="UER00823"/>
</dbReference>
<dbReference type="GO" id="GO:0042545">
    <property type="term" value="P:cell wall modification"/>
    <property type="evidence" value="ECO:0007669"/>
    <property type="project" value="UniProtKB-UniRule"/>
</dbReference>
<dbReference type="Gene3D" id="2.160.20.10">
    <property type="entry name" value="Single-stranded right-handed beta-helix, Pectin lyase-like"/>
    <property type="match status" value="1"/>
</dbReference>
<dbReference type="AlphaFoldDB" id="W1NNT4"/>
<dbReference type="HOGENOM" id="CLU_012243_3_0_1"/>
<name>W1NNT4_AMBTC</name>
<evidence type="ECO:0000256" key="2">
    <source>
        <dbReference type="ARBA" id="ARBA00008891"/>
    </source>
</evidence>
<dbReference type="InterPro" id="IPR000070">
    <property type="entry name" value="Pectinesterase_cat"/>
</dbReference>
<evidence type="ECO:0000256" key="5">
    <source>
        <dbReference type="ARBA" id="ARBA00023085"/>
    </source>
</evidence>
<keyword evidence="4 10" id="KW-0378">Hydrolase</keyword>
<accession>W1NNT4</accession>
<dbReference type="PANTHER" id="PTHR31321">
    <property type="entry name" value="ACYL-COA THIOESTER HYDROLASE YBHC-RELATED"/>
    <property type="match status" value="1"/>
</dbReference>
<evidence type="ECO:0000313" key="13">
    <source>
        <dbReference type="Proteomes" id="UP000017836"/>
    </source>
</evidence>
<dbReference type="Gramene" id="ERM97506">
    <property type="protein sequence ID" value="ERM97506"/>
    <property type="gene ID" value="AMTR_s00123p00050980"/>
</dbReference>
<evidence type="ECO:0000259" key="11">
    <source>
        <dbReference type="Pfam" id="PF01095"/>
    </source>
</evidence>
<reference evidence="13" key="1">
    <citation type="journal article" date="2013" name="Science">
        <title>The Amborella genome and the evolution of flowering plants.</title>
        <authorList>
            <consortium name="Amborella Genome Project"/>
        </authorList>
    </citation>
    <scope>NUCLEOTIDE SEQUENCE [LARGE SCALE GENOMIC DNA]</scope>
</reference>
<dbReference type="PROSITE" id="PS00503">
    <property type="entry name" value="PECTINESTERASE_2"/>
    <property type="match status" value="1"/>
</dbReference>
<keyword evidence="6" id="KW-0325">Glycoprotein</keyword>
<dbReference type="eggNOG" id="ENOG502QU68">
    <property type="taxonomic scope" value="Eukaryota"/>
</dbReference>
<dbReference type="EC" id="3.1.1.11" evidence="3 10"/>
<protein>
    <recommendedName>
        <fullName evidence="3 10">Pectinesterase</fullName>
        <ecNumber evidence="3 10">3.1.1.11</ecNumber>
    </recommendedName>
</protein>
<keyword evidence="13" id="KW-1185">Reference proteome</keyword>